<accession>A0A1I1L9F3</accession>
<feature type="transmembrane region" description="Helical" evidence="1">
    <location>
        <begin position="70"/>
        <end position="92"/>
    </location>
</feature>
<feature type="transmembrane region" description="Helical" evidence="1">
    <location>
        <begin position="169"/>
        <end position="189"/>
    </location>
</feature>
<dbReference type="GO" id="GO:0006508">
    <property type="term" value="P:proteolysis"/>
    <property type="evidence" value="ECO:0007669"/>
    <property type="project" value="UniProtKB-KW"/>
</dbReference>
<keyword evidence="3" id="KW-0378">Hydrolase</keyword>
<feature type="transmembrane region" description="Helical" evidence="1">
    <location>
        <begin position="141"/>
        <end position="162"/>
    </location>
</feature>
<dbReference type="Proteomes" id="UP000199161">
    <property type="component" value="Unassembled WGS sequence"/>
</dbReference>
<evidence type="ECO:0000313" key="4">
    <source>
        <dbReference type="Proteomes" id="UP000199161"/>
    </source>
</evidence>
<dbReference type="GO" id="GO:0080120">
    <property type="term" value="P:CAAX-box protein maturation"/>
    <property type="evidence" value="ECO:0007669"/>
    <property type="project" value="UniProtKB-ARBA"/>
</dbReference>
<dbReference type="AlphaFoldDB" id="A0A1I1L9F3"/>
<keyword evidence="1" id="KW-1133">Transmembrane helix</keyword>
<dbReference type="RefSeq" id="WP_177209241.1">
    <property type="nucleotide sequence ID" value="NZ_FOKW01000015.1"/>
</dbReference>
<keyword evidence="3" id="KW-0645">Protease</keyword>
<feature type="transmembrane region" description="Helical" evidence="1">
    <location>
        <begin position="228"/>
        <end position="247"/>
    </location>
</feature>
<organism evidence="3 4">
    <name type="scientific">Natronobacterium haloterrestre</name>
    <name type="common">Halobiforma haloterrestris</name>
    <dbReference type="NCBI Taxonomy" id="148448"/>
    <lineage>
        <taxon>Archaea</taxon>
        <taxon>Methanobacteriati</taxon>
        <taxon>Methanobacteriota</taxon>
        <taxon>Stenosarchaea group</taxon>
        <taxon>Halobacteria</taxon>
        <taxon>Halobacteriales</taxon>
        <taxon>Natrialbaceae</taxon>
        <taxon>Natronobacterium</taxon>
    </lineage>
</organism>
<evidence type="ECO:0000259" key="2">
    <source>
        <dbReference type="Pfam" id="PF02517"/>
    </source>
</evidence>
<dbReference type="InterPro" id="IPR003675">
    <property type="entry name" value="Rce1/LyrA-like_dom"/>
</dbReference>
<feature type="transmembrane region" description="Helical" evidence="1">
    <location>
        <begin position="195"/>
        <end position="216"/>
    </location>
</feature>
<dbReference type="GO" id="GO:0004175">
    <property type="term" value="F:endopeptidase activity"/>
    <property type="evidence" value="ECO:0007669"/>
    <property type="project" value="UniProtKB-ARBA"/>
</dbReference>
<dbReference type="PANTHER" id="PTHR35797:SF1">
    <property type="entry name" value="PROTEASE"/>
    <property type="match status" value="1"/>
</dbReference>
<dbReference type="EMBL" id="FOKW01000015">
    <property type="protein sequence ID" value="SFC69734.1"/>
    <property type="molecule type" value="Genomic_DNA"/>
</dbReference>
<keyword evidence="4" id="KW-1185">Reference proteome</keyword>
<dbReference type="Pfam" id="PF02517">
    <property type="entry name" value="Rce1-like"/>
    <property type="match status" value="1"/>
</dbReference>
<sequence>MLFVVLTYAFSWGIWGGGYLLLSDDTPFVPIVFLGVFGPAVAAAVTVRAAGGDIREWLHSILSWRVASRWYLAALLVPILVYGVAAISLSLFGASFRIENLGRGVAIFISGLPTATLISGGNEEFGWRGFLLPHLQQQYDALSASLIIGIVWAGWHLPVYILPLGLTNGPFYLFAPFIILFSILFTWLYNSTGGSIVVVMLLHGSMNSAIGIYAGVLSVDTVSETVLWATRPIGVICVTALVVVFGYEALSDQAANVESELVTNSQHNETD</sequence>
<feature type="transmembrane region" description="Helical" evidence="1">
    <location>
        <begin position="29"/>
        <end position="50"/>
    </location>
</feature>
<feature type="transmembrane region" description="Helical" evidence="1">
    <location>
        <begin position="104"/>
        <end position="121"/>
    </location>
</feature>
<dbReference type="OrthoDB" id="28575at2157"/>
<reference evidence="4" key="1">
    <citation type="submission" date="2016-10" db="EMBL/GenBank/DDBJ databases">
        <authorList>
            <person name="Varghese N."/>
            <person name="Submissions S."/>
        </authorList>
    </citation>
    <scope>NUCLEOTIDE SEQUENCE [LARGE SCALE GENOMIC DNA]</scope>
    <source>
        <strain evidence="4">DSM 13078</strain>
    </source>
</reference>
<feature type="transmembrane region" description="Helical" evidence="1">
    <location>
        <begin position="6"/>
        <end position="22"/>
    </location>
</feature>
<dbReference type="PANTHER" id="PTHR35797">
    <property type="entry name" value="PROTEASE-RELATED"/>
    <property type="match status" value="1"/>
</dbReference>
<name>A0A1I1L9F3_NATHA</name>
<evidence type="ECO:0000313" key="3">
    <source>
        <dbReference type="EMBL" id="SFC69734.1"/>
    </source>
</evidence>
<feature type="domain" description="CAAX prenyl protease 2/Lysostaphin resistance protein A-like" evidence="2">
    <location>
        <begin position="112"/>
        <end position="208"/>
    </location>
</feature>
<protein>
    <submittedName>
        <fullName evidence="3">CAAX protease self-immunity</fullName>
    </submittedName>
</protein>
<keyword evidence="1" id="KW-0812">Transmembrane</keyword>
<evidence type="ECO:0000256" key="1">
    <source>
        <dbReference type="SAM" id="Phobius"/>
    </source>
</evidence>
<proteinExistence type="predicted"/>
<gene>
    <name evidence="3" type="ORF">SAMN05444422_11539</name>
</gene>
<dbReference type="InterPro" id="IPR042150">
    <property type="entry name" value="MmRce1-like"/>
</dbReference>
<keyword evidence="1" id="KW-0472">Membrane</keyword>